<comment type="similarity">
    <text evidence="3 9 11">Belongs to the uracil-DNA glycosylase (UDG) superfamily. UNG family.</text>
</comment>
<comment type="function">
    <text evidence="2 9 11">Excises uracil residues from the DNA which can arise as a result of misincorporation of dUMP residues by DNA polymerase or due to deamination of cytosine.</text>
</comment>
<dbReference type="InterPro" id="IPR018085">
    <property type="entry name" value="Ura-DNA_Glyclase_AS"/>
</dbReference>
<dbReference type="NCBIfam" id="NF003589">
    <property type="entry name" value="PRK05254.1-2"/>
    <property type="match status" value="1"/>
</dbReference>
<keyword evidence="8 9" id="KW-0234">DNA repair</keyword>
<dbReference type="CDD" id="cd10027">
    <property type="entry name" value="UDG-F1-like"/>
    <property type="match status" value="1"/>
</dbReference>
<dbReference type="NCBIfam" id="NF003592">
    <property type="entry name" value="PRK05254.1-5"/>
    <property type="match status" value="1"/>
</dbReference>
<sequence>MAAGEVKVGESWKAPLAAEFSSPYMADLKAFLLEQKQAGRRIFPKGSEYFRALDLTPLEEVRVVILGQDPYHGEGQAHGLCFSVQPGVRIPPSLVNIYKEMQDDLGIPPVRHGFLEHWAKQGVLLLNSVLTVEMGRAASHQGRGWERFTDAVIRAVNEQEKPVVFILWGSYAQKKAAFVDRDRHLVLRSAHPSPLSAHNGFFGSRPFSKANAFLEKHGRKPIDWQLPGPPG</sequence>
<evidence type="ECO:0000256" key="1">
    <source>
        <dbReference type="ARBA" id="ARBA00001400"/>
    </source>
</evidence>
<dbReference type="NCBIfam" id="NF003591">
    <property type="entry name" value="PRK05254.1-4"/>
    <property type="match status" value="1"/>
</dbReference>
<name>A0A4R2D070_SHIGR</name>
<dbReference type="PROSITE" id="PS00130">
    <property type="entry name" value="U_DNA_GLYCOSYLASE"/>
    <property type="match status" value="1"/>
</dbReference>
<evidence type="ECO:0000259" key="12">
    <source>
        <dbReference type="SMART" id="SM00986"/>
    </source>
</evidence>
<evidence type="ECO:0000256" key="4">
    <source>
        <dbReference type="ARBA" id="ARBA00012030"/>
    </source>
</evidence>
<dbReference type="NCBIfam" id="TIGR00628">
    <property type="entry name" value="ung"/>
    <property type="match status" value="1"/>
</dbReference>
<dbReference type="RefSeq" id="WP_133033594.1">
    <property type="nucleotide sequence ID" value="NZ_BAABEI010000012.1"/>
</dbReference>
<dbReference type="SUPFAM" id="SSF52141">
    <property type="entry name" value="Uracil-DNA glycosylase-like"/>
    <property type="match status" value="1"/>
</dbReference>
<feature type="active site" description="Proton acceptor" evidence="9 10">
    <location>
        <position position="69"/>
    </location>
</feature>
<gene>
    <name evidence="9" type="primary">ung</name>
    <name evidence="13" type="ORF">EV665_103255</name>
</gene>
<dbReference type="NCBIfam" id="NF003588">
    <property type="entry name" value="PRK05254.1-1"/>
    <property type="match status" value="1"/>
</dbReference>
<dbReference type="HAMAP" id="MF_00148">
    <property type="entry name" value="UDG"/>
    <property type="match status" value="1"/>
</dbReference>
<dbReference type="AlphaFoldDB" id="A0A4R2D070"/>
<dbReference type="SMART" id="SM00987">
    <property type="entry name" value="UreE_C"/>
    <property type="match status" value="1"/>
</dbReference>
<dbReference type="SMART" id="SM00986">
    <property type="entry name" value="UDG"/>
    <property type="match status" value="1"/>
</dbReference>
<keyword evidence="7 9" id="KW-0378">Hydrolase</keyword>
<dbReference type="GO" id="GO:0005737">
    <property type="term" value="C:cytoplasm"/>
    <property type="evidence" value="ECO:0007669"/>
    <property type="project" value="UniProtKB-SubCell"/>
</dbReference>
<evidence type="ECO:0000256" key="3">
    <source>
        <dbReference type="ARBA" id="ARBA00008184"/>
    </source>
</evidence>
<dbReference type="InterPro" id="IPR005122">
    <property type="entry name" value="Uracil-DNA_glycosylase-like"/>
</dbReference>
<evidence type="ECO:0000313" key="14">
    <source>
        <dbReference type="Proteomes" id="UP000295351"/>
    </source>
</evidence>
<evidence type="ECO:0000256" key="8">
    <source>
        <dbReference type="ARBA" id="ARBA00023204"/>
    </source>
</evidence>
<proteinExistence type="inferred from homology"/>
<evidence type="ECO:0000256" key="2">
    <source>
        <dbReference type="ARBA" id="ARBA00002631"/>
    </source>
</evidence>
<evidence type="ECO:0000256" key="11">
    <source>
        <dbReference type="RuleBase" id="RU003780"/>
    </source>
</evidence>
<dbReference type="InterPro" id="IPR036895">
    <property type="entry name" value="Uracil-DNA_glycosylase-like_sf"/>
</dbReference>
<evidence type="ECO:0000256" key="9">
    <source>
        <dbReference type="HAMAP-Rule" id="MF_00148"/>
    </source>
</evidence>
<dbReference type="InterPro" id="IPR002043">
    <property type="entry name" value="UDG_fam1"/>
</dbReference>
<evidence type="ECO:0000256" key="6">
    <source>
        <dbReference type="ARBA" id="ARBA00022763"/>
    </source>
</evidence>
<evidence type="ECO:0000256" key="7">
    <source>
        <dbReference type="ARBA" id="ARBA00022801"/>
    </source>
</evidence>
<keyword evidence="14" id="KW-1185">Reference proteome</keyword>
<dbReference type="GO" id="GO:0004844">
    <property type="term" value="F:uracil DNA N-glycosylase activity"/>
    <property type="evidence" value="ECO:0007669"/>
    <property type="project" value="UniProtKB-UniRule"/>
</dbReference>
<dbReference type="EC" id="3.2.2.27" evidence="4 9"/>
<keyword evidence="6 9" id="KW-0227">DNA damage</keyword>
<dbReference type="PANTHER" id="PTHR11264">
    <property type="entry name" value="URACIL-DNA GLYCOSYLASE"/>
    <property type="match status" value="1"/>
</dbReference>
<dbReference type="Proteomes" id="UP000295351">
    <property type="component" value="Unassembled WGS sequence"/>
</dbReference>
<dbReference type="GO" id="GO:0097510">
    <property type="term" value="P:base-excision repair, AP site formation via deaminated base removal"/>
    <property type="evidence" value="ECO:0007669"/>
    <property type="project" value="TreeGrafter"/>
</dbReference>
<protein>
    <recommendedName>
        <fullName evidence="5 9">Uracil-DNA glycosylase</fullName>
        <shortName evidence="9">UDG</shortName>
        <ecNumber evidence="4 9">3.2.2.27</ecNumber>
    </recommendedName>
</protein>
<evidence type="ECO:0000313" key="13">
    <source>
        <dbReference type="EMBL" id="TCN47081.1"/>
    </source>
</evidence>
<feature type="domain" description="Uracil-DNA glycosylase-like" evidence="12">
    <location>
        <begin position="54"/>
        <end position="214"/>
    </location>
</feature>
<evidence type="ECO:0000256" key="5">
    <source>
        <dbReference type="ARBA" id="ARBA00018429"/>
    </source>
</evidence>
<dbReference type="Pfam" id="PF03167">
    <property type="entry name" value="UDG"/>
    <property type="match status" value="1"/>
</dbReference>
<accession>A0A4R2D070</accession>
<organism evidence="13 14">
    <name type="scientific">Shinella granuli</name>
    <dbReference type="NCBI Taxonomy" id="323621"/>
    <lineage>
        <taxon>Bacteria</taxon>
        <taxon>Pseudomonadati</taxon>
        <taxon>Pseudomonadota</taxon>
        <taxon>Alphaproteobacteria</taxon>
        <taxon>Hyphomicrobiales</taxon>
        <taxon>Rhizobiaceae</taxon>
        <taxon>Shinella</taxon>
    </lineage>
</organism>
<comment type="caution">
    <text evidence="13">The sequence shown here is derived from an EMBL/GenBank/DDBJ whole genome shotgun (WGS) entry which is preliminary data.</text>
</comment>
<reference evidence="13 14" key="1">
    <citation type="submission" date="2019-03" db="EMBL/GenBank/DDBJ databases">
        <title>Genomic Encyclopedia of Type Strains, Phase IV (KMG-IV): sequencing the most valuable type-strain genomes for metagenomic binning, comparative biology and taxonomic classification.</title>
        <authorList>
            <person name="Goeker M."/>
        </authorList>
    </citation>
    <scope>NUCLEOTIDE SEQUENCE [LARGE SCALE GENOMIC DNA]</scope>
    <source>
        <strain evidence="13 14">DSM 18401</strain>
    </source>
</reference>
<comment type="subcellular location">
    <subcellularLocation>
        <location evidence="9">Cytoplasm</location>
    </subcellularLocation>
</comment>
<evidence type="ECO:0000256" key="10">
    <source>
        <dbReference type="PROSITE-ProRule" id="PRU10072"/>
    </source>
</evidence>
<dbReference type="EMBL" id="SLVX01000003">
    <property type="protein sequence ID" value="TCN47081.1"/>
    <property type="molecule type" value="Genomic_DNA"/>
</dbReference>
<dbReference type="PANTHER" id="PTHR11264:SF0">
    <property type="entry name" value="URACIL-DNA GLYCOSYLASE"/>
    <property type="match status" value="1"/>
</dbReference>
<dbReference type="FunFam" id="3.40.470.10:FF:000001">
    <property type="entry name" value="Uracil-DNA glycosylase"/>
    <property type="match status" value="1"/>
</dbReference>
<dbReference type="Gene3D" id="3.40.470.10">
    <property type="entry name" value="Uracil-DNA glycosylase-like domain"/>
    <property type="match status" value="1"/>
</dbReference>
<keyword evidence="9" id="KW-0963">Cytoplasm</keyword>
<comment type="catalytic activity">
    <reaction evidence="1 9 11">
        <text>Hydrolyzes single-stranded DNA or mismatched double-stranded DNA and polynucleotides, releasing free uracil.</text>
        <dbReference type="EC" id="3.2.2.27"/>
    </reaction>
</comment>